<dbReference type="Pfam" id="PF14312">
    <property type="entry name" value="FG-GAP_2"/>
    <property type="match status" value="3"/>
</dbReference>
<dbReference type="EMBL" id="JBHSVR010000001">
    <property type="protein sequence ID" value="MFC6634267.1"/>
    <property type="molecule type" value="Genomic_DNA"/>
</dbReference>
<dbReference type="InterPro" id="IPR028994">
    <property type="entry name" value="Integrin_alpha_N"/>
</dbReference>
<dbReference type="PANTHER" id="PTHR36220">
    <property type="entry name" value="UNNAMED PRODUCT"/>
    <property type="match status" value="1"/>
</dbReference>
<dbReference type="InterPro" id="IPR011043">
    <property type="entry name" value="Gal_Oxase/kelch_b-propeller"/>
</dbReference>
<keyword evidence="2" id="KW-0677">Repeat</keyword>
<protein>
    <submittedName>
        <fullName evidence="4">Ig-like domain-containing protein</fullName>
    </submittedName>
</protein>
<evidence type="ECO:0000313" key="4">
    <source>
        <dbReference type="EMBL" id="MFC6634267.1"/>
    </source>
</evidence>
<evidence type="ECO:0000313" key="5">
    <source>
        <dbReference type="Proteomes" id="UP001596425"/>
    </source>
</evidence>
<keyword evidence="5" id="KW-1185">Reference proteome</keyword>
<reference evidence="5" key="1">
    <citation type="journal article" date="2019" name="Int. J. Syst. Evol. Microbiol.">
        <title>The Global Catalogue of Microorganisms (GCM) 10K type strain sequencing project: providing services to taxonomists for standard genome sequencing and annotation.</title>
        <authorList>
            <consortium name="The Broad Institute Genomics Platform"/>
            <consortium name="The Broad Institute Genome Sequencing Center for Infectious Disease"/>
            <person name="Wu L."/>
            <person name="Ma J."/>
        </authorList>
    </citation>
    <scope>NUCLEOTIDE SEQUENCE [LARGE SCALE GENOMIC DNA]</scope>
    <source>
        <strain evidence="5">CGMCC 1.13718</strain>
    </source>
</reference>
<evidence type="ECO:0000256" key="2">
    <source>
        <dbReference type="ARBA" id="ARBA00022737"/>
    </source>
</evidence>
<sequence>MSGSGSSGGAGGGDTSRSITAVDDEFLMDEDGGSLTANVLANDKIGGKLISLEVVDGPASGEVSVVSNAESSGVERFSLLYTPAPNFNGSDHFRYRITGEDNSSATAAVAITVDPVTDISNFKVEPGGDGANPKLLKFSWASDSNPHHFVLEVNPDGKSGYKEVDIDGEIAGDSTVVEVEMPLHLMHWELARYQLVAVGEGGDELDRSEEVSIADVTVESMIGYFKASNTSTGAWDRFGFSLALSGDGRTMAAGAPPEASGATGIDGDQGDNNASYSGAVYVFSKGEHGWAQQAYIKASNTDEDDAFGWSVALSQDGNTLAVSASMEGSSAKGVEGDQGNDEIGKYSGAVYVFSRTGEIWQQSAYIKASNTDYSDGFGESLALAADGETLVVGAAHEDSSAAGINGEQADNSANGAGAAYIFRRREVGWFQEAYIKASNSDASDRFGQSVALSDDANTLAVGAPYESSATTGVDGEQDDNAMPSSGAVYIFVRELGGWSQQAYIKASNPDIGDRFGFGLALSGNGNSLAVSAPYEGSAATGVNGDQVDNSASGSSDEGAGAAYVFVRSDGGWTQEAYIKASNTDASDQFGESLSLSGDGLLLVVGAPEEDSGSRAINGGQDDNSYGNAGAAYLYQKNGNGWSHSAYIKAPNTGRVDFFGSSVALSGDGEVLAVGADMEWSIATGVGGNQRDDSAYAAGAVYLY</sequence>
<gene>
    <name evidence="4" type="ORF">ACFQBM_13285</name>
</gene>
<dbReference type="SUPFAM" id="SSF50965">
    <property type="entry name" value="Galactose oxidase, central domain"/>
    <property type="match status" value="1"/>
</dbReference>
<evidence type="ECO:0000256" key="1">
    <source>
        <dbReference type="ARBA" id="ARBA00022729"/>
    </source>
</evidence>
<dbReference type="PANTHER" id="PTHR36220:SF1">
    <property type="entry name" value="GAMMA TUBULIN COMPLEX COMPONENT C-TERMINAL DOMAIN-CONTAINING PROTEIN"/>
    <property type="match status" value="1"/>
</dbReference>
<keyword evidence="3" id="KW-0325">Glycoprotein</keyword>
<dbReference type="InterPro" id="IPR013517">
    <property type="entry name" value="FG-GAP"/>
</dbReference>
<keyword evidence="1" id="KW-0732">Signal</keyword>
<proteinExistence type="predicted"/>
<name>A0ABW1YRS1_9GAMM</name>
<dbReference type="Proteomes" id="UP001596425">
    <property type="component" value="Unassembled WGS sequence"/>
</dbReference>
<dbReference type="InterPro" id="IPR013519">
    <property type="entry name" value="Int_alpha_beta-p"/>
</dbReference>
<comment type="caution">
    <text evidence="4">The sequence shown here is derived from an EMBL/GenBank/DDBJ whole genome shotgun (WGS) entry which is preliminary data.</text>
</comment>
<organism evidence="4 5">
    <name type="scientific">Microbulbifer taiwanensis</name>
    <dbReference type="NCBI Taxonomy" id="986746"/>
    <lineage>
        <taxon>Bacteria</taxon>
        <taxon>Pseudomonadati</taxon>
        <taxon>Pseudomonadota</taxon>
        <taxon>Gammaproteobacteria</taxon>
        <taxon>Cellvibrionales</taxon>
        <taxon>Microbulbiferaceae</taxon>
        <taxon>Microbulbifer</taxon>
    </lineage>
</organism>
<dbReference type="SMART" id="SM00191">
    <property type="entry name" value="Int_alpha"/>
    <property type="match status" value="6"/>
</dbReference>
<dbReference type="RefSeq" id="WP_226864654.1">
    <property type="nucleotide sequence ID" value="NZ_JBHSVR010000001.1"/>
</dbReference>
<accession>A0ABW1YRS1</accession>
<evidence type="ECO:0000256" key="3">
    <source>
        <dbReference type="ARBA" id="ARBA00023180"/>
    </source>
</evidence>
<dbReference type="Gene3D" id="2.130.10.130">
    <property type="entry name" value="Integrin alpha, N-terminal"/>
    <property type="match status" value="4"/>
</dbReference>
<dbReference type="Gene3D" id="2.60.40.3440">
    <property type="match status" value="1"/>
</dbReference>
<dbReference type="Pfam" id="PF17963">
    <property type="entry name" value="Big_9"/>
    <property type="match status" value="1"/>
</dbReference>